<evidence type="ECO:0000313" key="3">
    <source>
        <dbReference type="EMBL" id="KAF2853235.1"/>
    </source>
</evidence>
<proteinExistence type="predicted"/>
<dbReference type="GO" id="GO:0032543">
    <property type="term" value="P:mitochondrial translation"/>
    <property type="evidence" value="ECO:0007669"/>
    <property type="project" value="InterPro"/>
</dbReference>
<sequence length="380" mass="42528">MASIPRRLLLQSRQCPARIRAPRYTAQWQRPLSTTAPRRADGDAEKGPAATAATQVPANVSTGAATPASPPKKAPMSEAEREAAMLDTLHANLAELDPSVVADAIRKGKQGIPFAGNFNLENEEDFDIEEDDKRKVAAGFWAEGEESMGVDEDYFGDDLTSLGHGELQKQRDIREYARLIAWELPLLSQLARPFEPPTEATPFRFRYTSYLGESHPATNKVVVEFSPPDLALHPSETLKLTEPQITKLIKLAGPRYNPTTQIIKLSCESYDTQAQNKRALGESISALIEAAKDSKDMFEDVPFDFRHAKVKKRTEFPKEWVLTAERKRYLEEKRQEMARIEDERVGNGEVVDGRKVIETSLPFLAQGEQEKVLVEAGRKR</sequence>
<feature type="region of interest" description="Disordered" evidence="1">
    <location>
        <begin position="19"/>
        <end position="80"/>
    </location>
</feature>
<dbReference type="GO" id="GO:0005763">
    <property type="term" value="C:mitochondrial small ribosomal subunit"/>
    <property type="evidence" value="ECO:0007669"/>
    <property type="project" value="TreeGrafter"/>
</dbReference>
<feature type="compositionally biased region" description="Polar residues" evidence="1">
    <location>
        <begin position="26"/>
        <end position="36"/>
    </location>
</feature>
<accession>A0A6A7BFG8</accession>
<evidence type="ECO:0000259" key="2">
    <source>
        <dbReference type="Pfam" id="PF10213"/>
    </source>
</evidence>
<dbReference type="OrthoDB" id="283424at2759"/>
<organism evidence="3 4">
    <name type="scientific">Plenodomus tracheiphilus IPT5</name>
    <dbReference type="NCBI Taxonomy" id="1408161"/>
    <lineage>
        <taxon>Eukaryota</taxon>
        <taxon>Fungi</taxon>
        <taxon>Dikarya</taxon>
        <taxon>Ascomycota</taxon>
        <taxon>Pezizomycotina</taxon>
        <taxon>Dothideomycetes</taxon>
        <taxon>Pleosporomycetidae</taxon>
        <taxon>Pleosporales</taxon>
        <taxon>Pleosporineae</taxon>
        <taxon>Leptosphaeriaceae</taxon>
        <taxon>Plenodomus</taxon>
    </lineage>
</organism>
<dbReference type="AlphaFoldDB" id="A0A6A7BFG8"/>
<dbReference type="EMBL" id="MU006296">
    <property type="protein sequence ID" value="KAF2853235.1"/>
    <property type="molecule type" value="Genomic_DNA"/>
</dbReference>
<reference evidence="3" key="1">
    <citation type="submission" date="2020-01" db="EMBL/GenBank/DDBJ databases">
        <authorList>
            <consortium name="DOE Joint Genome Institute"/>
            <person name="Haridas S."/>
            <person name="Albert R."/>
            <person name="Binder M."/>
            <person name="Bloem J."/>
            <person name="Labutti K."/>
            <person name="Salamov A."/>
            <person name="Andreopoulos B."/>
            <person name="Baker S.E."/>
            <person name="Barry K."/>
            <person name="Bills G."/>
            <person name="Bluhm B.H."/>
            <person name="Cannon C."/>
            <person name="Castanera R."/>
            <person name="Culley D.E."/>
            <person name="Daum C."/>
            <person name="Ezra D."/>
            <person name="Gonzalez J.B."/>
            <person name="Henrissat B."/>
            <person name="Kuo A."/>
            <person name="Liang C."/>
            <person name="Lipzen A."/>
            <person name="Lutzoni F."/>
            <person name="Magnuson J."/>
            <person name="Mondo S."/>
            <person name="Nolan M."/>
            <person name="Ohm R."/>
            <person name="Pangilinan J."/>
            <person name="Park H.-J."/>
            <person name="Ramirez L."/>
            <person name="Alfaro M."/>
            <person name="Sun H."/>
            <person name="Tritt A."/>
            <person name="Yoshinaga Y."/>
            <person name="Zwiers L.-H."/>
            <person name="Turgeon B.G."/>
            <person name="Goodwin S.B."/>
            <person name="Spatafora J.W."/>
            <person name="Crous P.W."/>
            <person name="Grigoriev I.V."/>
        </authorList>
    </citation>
    <scope>NUCLEOTIDE SEQUENCE</scope>
    <source>
        <strain evidence="3">IPT5</strain>
    </source>
</reference>
<name>A0A6A7BFG8_9PLEO</name>
<dbReference type="Pfam" id="PF10213">
    <property type="entry name" value="MRP-S28"/>
    <property type="match status" value="1"/>
</dbReference>
<dbReference type="PANTHER" id="PTHR13490">
    <property type="entry name" value="MITOCHONDRIAL 28S RIBOSOMAL PROTEIN S28"/>
    <property type="match status" value="1"/>
</dbReference>
<dbReference type="GO" id="GO:0003735">
    <property type="term" value="F:structural constituent of ribosome"/>
    <property type="evidence" value="ECO:0007669"/>
    <property type="project" value="InterPro"/>
</dbReference>
<dbReference type="InterPro" id="IPR039848">
    <property type="entry name" value="Ribosomal_mS35_mt"/>
</dbReference>
<protein>
    <recommendedName>
        <fullName evidence="2">Small ribosomal subunit protein mS35 mitochondrial conserved domain-containing protein</fullName>
    </recommendedName>
</protein>
<evidence type="ECO:0000256" key="1">
    <source>
        <dbReference type="SAM" id="MobiDB-lite"/>
    </source>
</evidence>
<feature type="domain" description="Small ribosomal subunit protein mS35 mitochondrial conserved" evidence="2">
    <location>
        <begin position="193"/>
        <end position="320"/>
    </location>
</feature>
<gene>
    <name evidence="3" type="ORF">T440DRAFT_466213</name>
</gene>
<evidence type="ECO:0000313" key="4">
    <source>
        <dbReference type="Proteomes" id="UP000799423"/>
    </source>
</evidence>
<dbReference type="Proteomes" id="UP000799423">
    <property type="component" value="Unassembled WGS sequence"/>
</dbReference>
<dbReference type="PANTHER" id="PTHR13490:SF0">
    <property type="entry name" value="SMALL RIBOSOMAL SUBUNIT PROTEIN MS35"/>
    <property type="match status" value="1"/>
</dbReference>
<keyword evidence="4" id="KW-1185">Reference proteome</keyword>
<feature type="non-terminal residue" evidence="3">
    <location>
        <position position="1"/>
    </location>
</feature>
<dbReference type="InterPro" id="IPR019349">
    <property type="entry name" value="Ribosomal_mS35_mit"/>
</dbReference>